<dbReference type="AlphaFoldDB" id="A0A6F9DVU4"/>
<proteinExistence type="evidence at transcript level"/>
<dbReference type="Pfam" id="PF05197">
    <property type="entry name" value="TRIC"/>
    <property type="match status" value="1"/>
</dbReference>
<keyword evidence="9" id="KW-0406">Ion transport</keyword>
<evidence type="ECO:0000256" key="3">
    <source>
        <dbReference type="ARBA" id="ARBA00022448"/>
    </source>
</evidence>
<dbReference type="GO" id="GO:0042802">
    <property type="term" value="F:identical protein binding"/>
    <property type="evidence" value="ECO:0007669"/>
    <property type="project" value="InterPro"/>
</dbReference>
<accession>A0A6F9DVU4</accession>
<organism evidence="15">
    <name type="scientific">Phallusia mammillata</name>
    <dbReference type="NCBI Taxonomy" id="59560"/>
    <lineage>
        <taxon>Eukaryota</taxon>
        <taxon>Metazoa</taxon>
        <taxon>Chordata</taxon>
        <taxon>Tunicata</taxon>
        <taxon>Ascidiacea</taxon>
        <taxon>Phlebobranchia</taxon>
        <taxon>Ascidiidae</taxon>
        <taxon>Phallusia</taxon>
    </lineage>
</organism>
<dbReference type="GO" id="GO:0012505">
    <property type="term" value="C:endomembrane system"/>
    <property type="evidence" value="ECO:0007669"/>
    <property type="project" value="UniProtKB-SubCell"/>
</dbReference>
<name>A0A6F9DVU4_9ASCI</name>
<feature type="region of interest" description="Disordered" evidence="13">
    <location>
        <begin position="253"/>
        <end position="283"/>
    </location>
</feature>
<keyword evidence="4" id="KW-0633">Potassium transport</keyword>
<evidence type="ECO:0000256" key="5">
    <source>
        <dbReference type="ARBA" id="ARBA00022692"/>
    </source>
</evidence>
<comment type="subcellular location">
    <subcellularLocation>
        <location evidence="1">Endomembrane system</location>
        <topology evidence="1">Multi-pass membrane protein</topology>
    </subcellularLocation>
</comment>
<feature type="transmembrane region" description="Helical" evidence="14">
    <location>
        <begin position="19"/>
        <end position="39"/>
    </location>
</feature>
<evidence type="ECO:0000256" key="13">
    <source>
        <dbReference type="SAM" id="MobiDB-lite"/>
    </source>
</evidence>
<comment type="similarity">
    <text evidence="2">Belongs to the TMEM38 family.</text>
</comment>
<evidence type="ECO:0000256" key="2">
    <source>
        <dbReference type="ARBA" id="ARBA00005766"/>
    </source>
</evidence>
<keyword evidence="11" id="KW-0407">Ion channel</keyword>
<evidence type="ECO:0000256" key="4">
    <source>
        <dbReference type="ARBA" id="ARBA00022538"/>
    </source>
</evidence>
<evidence type="ECO:0000256" key="14">
    <source>
        <dbReference type="SAM" id="Phobius"/>
    </source>
</evidence>
<feature type="transmembrane region" description="Helical" evidence="14">
    <location>
        <begin position="137"/>
        <end position="158"/>
    </location>
</feature>
<keyword evidence="7" id="KW-0630">Potassium</keyword>
<evidence type="ECO:0000256" key="12">
    <source>
        <dbReference type="ARBA" id="ARBA00047059"/>
    </source>
</evidence>
<feature type="compositionally biased region" description="Basic and acidic residues" evidence="13">
    <location>
        <begin position="255"/>
        <end position="268"/>
    </location>
</feature>
<gene>
    <name evidence="15" type="primary">Tmem38b</name>
</gene>
<dbReference type="PANTHER" id="PTHR12454">
    <property type="entry name" value="TRIMERIC INTRACELLULAR CATION CHANNEL"/>
    <property type="match status" value="1"/>
</dbReference>
<reference evidence="15" key="1">
    <citation type="submission" date="2020-04" db="EMBL/GenBank/DDBJ databases">
        <authorList>
            <person name="Neveu A P."/>
        </authorList>
    </citation>
    <scope>NUCLEOTIDE SEQUENCE</scope>
    <source>
        <tissue evidence="15">Whole embryo</tissue>
    </source>
</reference>
<dbReference type="PANTHER" id="PTHR12454:SF11">
    <property type="entry name" value="GH25683P"/>
    <property type="match status" value="1"/>
</dbReference>
<evidence type="ECO:0000256" key="1">
    <source>
        <dbReference type="ARBA" id="ARBA00004127"/>
    </source>
</evidence>
<keyword evidence="5 14" id="KW-0812">Transmembrane</keyword>
<dbReference type="GO" id="GO:0016020">
    <property type="term" value="C:membrane"/>
    <property type="evidence" value="ECO:0007669"/>
    <property type="project" value="InterPro"/>
</dbReference>
<keyword evidence="10 14" id="KW-0472">Membrane</keyword>
<feature type="transmembrane region" description="Helical" evidence="14">
    <location>
        <begin position="89"/>
        <end position="117"/>
    </location>
</feature>
<evidence type="ECO:0000256" key="7">
    <source>
        <dbReference type="ARBA" id="ARBA00022958"/>
    </source>
</evidence>
<evidence type="ECO:0000256" key="9">
    <source>
        <dbReference type="ARBA" id="ARBA00023065"/>
    </source>
</evidence>
<feature type="transmembrane region" description="Helical" evidence="14">
    <location>
        <begin position="208"/>
        <end position="228"/>
    </location>
</feature>
<feature type="transmembrane region" description="Helical" evidence="14">
    <location>
        <begin position="51"/>
        <end position="69"/>
    </location>
</feature>
<evidence type="ECO:0000256" key="11">
    <source>
        <dbReference type="ARBA" id="ARBA00023303"/>
    </source>
</evidence>
<dbReference type="InterPro" id="IPR007866">
    <property type="entry name" value="TRIC_channel"/>
</dbReference>
<evidence type="ECO:0000256" key="6">
    <source>
        <dbReference type="ARBA" id="ARBA00022826"/>
    </source>
</evidence>
<feature type="transmembrane region" description="Helical" evidence="14">
    <location>
        <begin position="178"/>
        <end position="196"/>
    </location>
</feature>
<dbReference type="GO" id="GO:0005267">
    <property type="term" value="F:potassium channel activity"/>
    <property type="evidence" value="ECO:0007669"/>
    <property type="project" value="UniProtKB-KW"/>
</dbReference>
<evidence type="ECO:0000313" key="15">
    <source>
        <dbReference type="EMBL" id="CAB3267096.1"/>
    </source>
</evidence>
<protein>
    <submittedName>
        <fullName evidence="15">Trimeric intracellular cation channel type B</fullName>
    </submittedName>
</protein>
<sequence length="283" mass="31140">MESLEIVANQMDTLLSTTLAIPCEIAHYIVVISALKKTWDAKKSRSQPMTTWAMTMLCCFGGTAVVNFLCGNPVLSSFTNNRSLLLASTIWWLTFYCPKALFSSVTEWMPVSVVLLVMKEIIRTRKIQKGIALSRPIYPSSFILCSILGMIGACGGGFIKTGALVLASPWDKETIKTFSFSTVTKTCLLFSVAYNLQIDGLLQTNFKIIALCQASFLSAIVLSAKFGMPFNPYAAIEKLICSIFVDYEALSGGEVEPKEKSKSKEKKATSNVVEKSTKDKKKE</sequence>
<keyword evidence="8 14" id="KW-1133">Transmembrane helix</keyword>
<dbReference type="EMBL" id="LR791234">
    <property type="protein sequence ID" value="CAB3267096.1"/>
    <property type="molecule type" value="mRNA"/>
</dbReference>
<evidence type="ECO:0000256" key="10">
    <source>
        <dbReference type="ARBA" id="ARBA00023136"/>
    </source>
</evidence>
<keyword evidence="3" id="KW-0813">Transport</keyword>
<keyword evidence="6" id="KW-0631">Potassium channel</keyword>
<comment type="subunit">
    <text evidence="12">Homotrimer; conformation seems to be controled by binding to diacylglycerol (DAG).</text>
</comment>
<evidence type="ECO:0000256" key="8">
    <source>
        <dbReference type="ARBA" id="ARBA00022989"/>
    </source>
</evidence>